<evidence type="ECO:0000256" key="1">
    <source>
        <dbReference type="ARBA" id="ARBA00022692"/>
    </source>
</evidence>
<evidence type="ECO:0000256" key="3">
    <source>
        <dbReference type="ARBA" id="ARBA00022989"/>
    </source>
</evidence>
<keyword evidence="2" id="KW-0256">Endoplasmic reticulum</keyword>
<organism evidence="7 8">
    <name type="scientific">Folsomia candida</name>
    <name type="common">Springtail</name>
    <dbReference type="NCBI Taxonomy" id="158441"/>
    <lineage>
        <taxon>Eukaryota</taxon>
        <taxon>Metazoa</taxon>
        <taxon>Ecdysozoa</taxon>
        <taxon>Arthropoda</taxon>
        <taxon>Hexapoda</taxon>
        <taxon>Collembola</taxon>
        <taxon>Entomobryomorpha</taxon>
        <taxon>Isotomoidea</taxon>
        <taxon>Isotomidae</taxon>
        <taxon>Proisotominae</taxon>
        <taxon>Folsomia</taxon>
    </lineage>
</organism>
<evidence type="ECO:0000256" key="5">
    <source>
        <dbReference type="ARBA" id="ARBA00023329"/>
    </source>
</evidence>
<evidence type="ECO:0000313" key="7">
    <source>
        <dbReference type="EMBL" id="OXA58304.1"/>
    </source>
</evidence>
<keyword evidence="4 6" id="KW-0472">Membrane</keyword>
<evidence type="ECO:0000313" key="8">
    <source>
        <dbReference type="Proteomes" id="UP000198287"/>
    </source>
</evidence>
<gene>
    <name evidence="7" type="ORF">Fcan01_07503</name>
</gene>
<feature type="transmembrane region" description="Helical" evidence="6">
    <location>
        <begin position="20"/>
        <end position="41"/>
    </location>
</feature>
<comment type="caution">
    <text evidence="7">The sequence shown here is derived from an EMBL/GenBank/DDBJ whole genome shotgun (WGS) entry which is preliminary data.</text>
</comment>
<dbReference type="InterPro" id="IPR019013">
    <property type="entry name" value="Vma21"/>
</dbReference>
<keyword evidence="8" id="KW-1185">Reference proteome</keyword>
<sequence length="108" mass="12478">MSHASLRFGDENMRSQLAILGEWFLFSILMFTLPFVSYFGSKYVLEQNYPHFKADNLFLNTLLPVVAAVLTVWTVIAVYAYIAWRDEFRSNQTKDSLASTTKEVKKDN</sequence>
<accession>A0A226EMP6</accession>
<reference evidence="7 8" key="1">
    <citation type="submission" date="2015-12" db="EMBL/GenBank/DDBJ databases">
        <title>The genome of Folsomia candida.</title>
        <authorList>
            <person name="Faddeeva A."/>
            <person name="Derks M.F."/>
            <person name="Anvar Y."/>
            <person name="Smit S."/>
            <person name="Van Straalen N."/>
            <person name="Roelofs D."/>
        </authorList>
    </citation>
    <scope>NUCLEOTIDE SEQUENCE [LARGE SCALE GENOMIC DNA]</scope>
    <source>
        <strain evidence="7 8">VU population</strain>
        <tissue evidence="7">Whole body</tissue>
    </source>
</reference>
<feature type="transmembrane region" description="Helical" evidence="6">
    <location>
        <begin position="61"/>
        <end position="84"/>
    </location>
</feature>
<dbReference type="Proteomes" id="UP000198287">
    <property type="component" value="Unassembled WGS sequence"/>
</dbReference>
<dbReference type="AlphaFoldDB" id="A0A226EMP6"/>
<keyword evidence="3 6" id="KW-1133">Transmembrane helix</keyword>
<keyword evidence="5" id="KW-0968">Cytoplasmic vesicle</keyword>
<dbReference type="EMBL" id="LNIX01000003">
    <property type="protein sequence ID" value="OXA58304.1"/>
    <property type="molecule type" value="Genomic_DNA"/>
</dbReference>
<evidence type="ECO:0000256" key="6">
    <source>
        <dbReference type="SAM" id="Phobius"/>
    </source>
</evidence>
<evidence type="ECO:0000256" key="4">
    <source>
        <dbReference type="ARBA" id="ARBA00023136"/>
    </source>
</evidence>
<dbReference type="GO" id="GO:0070072">
    <property type="term" value="P:vacuolar proton-transporting V-type ATPase complex assembly"/>
    <property type="evidence" value="ECO:0007669"/>
    <property type="project" value="InterPro"/>
</dbReference>
<protein>
    <submittedName>
        <fullName evidence="7">Vacuolar ATPase assembly integral membrane protein vma21</fullName>
    </submittedName>
</protein>
<proteinExistence type="predicted"/>
<dbReference type="Pfam" id="PF09446">
    <property type="entry name" value="VMA21"/>
    <property type="match status" value="1"/>
</dbReference>
<name>A0A226EMP6_FOLCA</name>
<evidence type="ECO:0000256" key="2">
    <source>
        <dbReference type="ARBA" id="ARBA00022824"/>
    </source>
</evidence>
<dbReference type="GO" id="GO:0031410">
    <property type="term" value="C:cytoplasmic vesicle"/>
    <property type="evidence" value="ECO:0007669"/>
    <property type="project" value="UniProtKB-KW"/>
</dbReference>
<keyword evidence="1 6" id="KW-0812">Transmembrane</keyword>